<protein>
    <submittedName>
        <fullName evidence="2">Uncharacterized protein</fullName>
    </submittedName>
</protein>
<evidence type="ECO:0000313" key="2">
    <source>
        <dbReference type="EMBL" id="VFJ93809.1"/>
    </source>
</evidence>
<evidence type="ECO:0000256" key="1">
    <source>
        <dbReference type="SAM" id="MobiDB-lite"/>
    </source>
</evidence>
<sequence length="76" mass="8446">MINENSEHIENQDNESKKPNVSLASGKSKPKGPRNVVFHAMQSLPGISPSIRRSLKEDHPQQDIQTSEASHRTDEG</sequence>
<feature type="region of interest" description="Disordered" evidence="1">
    <location>
        <begin position="1"/>
        <end position="76"/>
    </location>
</feature>
<name>A0A450UMQ2_9GAMM</name>
<gene>
    <name evidence="2" type="ORF">BECKLFY1418B_GA0070995_10507</name>
</gene>
<accession>A0A450UMQ2</accession>
<dbReference type="EMBL" id="CAADFF010000050">
    <property type="protein sequence ID" value="VFJ93809.1"/>
    <property type="molecule type" value="Genomic_DNA"/>
</dbReference>
<reference evidence="2" key="1">
    <citation type="submission" date="2019-02" db="EMBL/GenBank/DDBJ databases">
        <authorList>
            <person name="Gruber-Vodicka R. H."/>
            <person name="Seah K. B. B."/>
        </authorList>
    </citation>
    <scope>NUCLEOTIDE SEQUENCE</scope>
    <source>
        <strain evidence="2">BECK_M7</strain>
    </source>
</reference>
<proteinExistence type="predicted"/>
<feature type="compositionally biased region" description="Basic and acidic residues" evidence="1">
    <location>
        <begin position="1"/>
        <end position="18"/>
    </location>
</feature>
<organism evidence="2">
    <name type="scientific">Candidatus Kentrum sp. LFY</name>
    <dbReference type="NCBI Taxonomy" id="2126342"/>
    <lineage>
        <taxon>Bacteria</taxon>
        <taxon>Pseudomonadati</taxon>
        <taxon>Pseudomonadota</taxon>
        <taxon>Gammaproteobacteria</taxon>
        <taxon>Candidatus Kentrum</taxon>
    </lineage>
</organism>
<dbReference type="AlphaFoldDB" id="A0A450UMQ2"/>